<protein>
    <submittedName>
        <fullName evidence="2">Uncharacterized protein</fullName>
    </submittedName>
</protein>
<evidence type="ECO:0000313" key="3">
    <source>
        <dbReference type="Proteomes" id="UP000188937"/>
    </source>
</evidence>
<dbReference type="OrthoDB" id="7226105at2"/>
<sequence length="171" mass="18424">MKNSVRSGLLSLLTVGFSVIMGFACAHAQTVSSPAESGELGSLIHSILARPLFEPDRHPKDVSHAEESGFHISGIVGKNQDWRAIFKPEKGDGKSRVVRIGDEVDGWSVTAITPAAVTLERSGEIKKVAPIFSIYTAQALSKNAAPALSEKEKIESVHVLSHKHVDPHLAW</sequence>
<dbReference type="AlphaFoldDB" id="A0A1U9KJJ1"/>
<accession>A0A1U9KJJ1</accession>
<proteinExistence type="predicted"/>
<evidence type="ECO:0000256" key="1">
    <source>
        <dbReference type="SAM" id="SignalP"/>
    </source>
</evidence>
<keyword evidence="3" id="KW-1185">Reference proteome</keyword>
<feature type="signal peptide" evidence="1">
    <location>
        <begin position="1"/>
        <end position="28"/>
    </location>
</feature>
<feature type="chain" id="PRO_5012640334" evidence="1">
    <location>
        <begin position="29"/>
        <end position="171"/>
    </location>
</feature>
<dbReference type="Proteomes" id="UP000188937">
    <property type="component" value="Chromosome"/>
</dbReference>
<reference evidence="2 3" key="1">
    <citation type="submission" date="2016-03" db="EMBL/GenBank/DDBJ databases">
        <title>Acetic acid bacteria sequencing.</title>
        <authorList>
            <person name="Brandt J."/>
            <person name="Jakob F."/>
            <person name="Vogel R.F."/>
        </authorList>
    </citation>
    <scope>NUCLEOTIDE SEQUENCE [LARGE SCALE GENOMIC DNA]</scope>
    <source>
        <strain evidence="2 3">TMW2.1153</strain>
    </source>
</reference>
<organism evidence="2 3">
    <name type="scientific">Acetobacter aceti</name>
    <dbReference type="NCBI Taxonomy" id="435"/>
    <lineage>
        <taxon>Bacteria</taxon>
        <taxon>Pseudomonadati</taxon>
        <taxon>Pseudomonadota</taxon>
        <taxon>Alphaproteobacteria</taxon>
        <taxon>Acetobacterales</taxon>
        <taxon>Acetobacteraceae</taxon>
        <taxon>Acetobacter</taxon>
        <taxon>Acetobacter subgen. Acetobacter</taxon>
    </lineage>
</organism>
<gene>
    <name evidence="2" type="ORF">A0U92_15845</name>
</gene>
<dbReference type="RefSeq" id="WP_077813987.1">
    <property type="nucleotide sequence ID" value="NZ_CP014692.1"/>
</dbReference>
<evidence type="ECO:0000313" key="2">
    <source>
        <dbReference type="EMBL" id="AQS85984.1"/>
    </source>
</evidence>
<name>A0A1U9KJJ1_ACEAC</name>
<dbReference type="KEGG" id="aace:A0U92_15845"/>
<keyword evidence="1" id="KW-0732">Signal</keyword>
<dbReference type="EMBL" id="CP014692">
    <property type="protein sequence ID" value="AQS85984.1"/>
    <property type="molecule type" value="Genomic_DNA"/>
</dbReference>
<dbReference type="STRING" id="435.A0U92_15845"/>
<dbReference type="PROSITE" id="PS51257">
    <property type="entry name" value="PROKAR_LIPOPROTEIN"/>
    <property type="match status" value="1"/>
</dbReference>